<dbReference type="GO" id="GO:0004519">
    <property type="term" value="F:endonuclease activity"/>
    <property type="evidence" value="ECO:0007669"/>
    <property type="project" value="UniProtKB-KW"/>
</dbReference>
<evidence type="ECO:0000256" key="7">
    <source>
        <dbReference type="ARBA" id="ARBA00023016"/>
    </source>
</evidence>
<keyword evidence="5" id="KW-0378">Hydrolase</keyword>
<keyword evidence="7" id="KW-0346">Stress response</keyword>
<keyword evidence="6" id="KW-0694">RNA-binding</keyword>
<evidence type="ECO:0000256" key="6">
    <source>
        <dbReference type="ARBA" id="ARBA00022884"/>
    </source>
</evidence>
<dbReference type="Proteomes" id="UP000235682">
    <property type="component" value="Unassembled WGS sequence"/>
</dbReference>
<dbReference type="GO" id="GO:0003729">
    <property type="term" value="F:mRNA binding"/>
    <property type="evidence" value="ECO:0007669"/>
    <property type="project" value="InterPro"/>
</dbReference>
<comment type="caution">
    <text evidence="8">The sequence shown here is derived from an EMBL/GenBank/DDBJ whole genome shotgun (WGS) entry which is preliminary data.</text>
</comment>
<evidence type="ECO:0000313" key="9">
    <source>
        <dbReference type="Proteomes" id="UP000235682"/>
    </source>
</evidence>
<keyword evidence="9" id="KW-1185">Reference proteome</keyword>
<dbReference type="EMBL" id="PNHE01000054">
    <property type="protein sequence ID" value="PMC57188.1"/>
    <property type="molecule type" value="Genomic_DNA"/>
</dbReference>
<dbReference type="SUPFAM" id="SSF54786">
    <property type="entry name" value="YcfA/nrd intein domain"/>
    <property type="match status" value="1"/>
</dbReference>
<dbReference type="Gene3D" id="3.30.920.30">
    <property type="entry name" value="Hypothetical protein"/>
    <property type="match status" value="1"/>
</dbReference>
<reference evidence="8 9" key="1">
    <citation type="submission" date="2017-09" db="EMBL/GenBank/DDBJ databases">
        <title>Bacterial strain isolated from the female urinary microbiota.</title>
        <authorList>
            <person name="Thomas-White K."/>
            <person name="Kumar N."/>
            <person name="Forster S."/>
            <person name="Putonti C."/>
            <person name="Lawley T."/>
            <person name="Wolfe A.J."/>
        </authorList>
    </citation>
    <scope>NUCLEOTIDE SEQUENCE [LARGE SCALE GENOMIC DNA]</scope>
    <source>
        <strain evidence="8 9">UMB0852</strain>
    </source>
</reference>
<evidence type="ECO:0000256" key="5">
    <source>
        <dbReference type="ARBA" id="ARBA00022801"/>
    </source>
</evidence>
<dbReference type="Pfam" id="PF07927">
    <property type="entry name" value="HicA_toxin"/>
    <property type="match status" value="1"/>
</dbReference>
<gene>
    <name evidence="8" type="ORF">CJ205_08085</name>
</gene>
<protein>
    <submittedName>
        <fullName evidence="8">Addiction module toxin, HicA family</fullName>
    </submittedName>
</protein>
<keyword evidence="3" id="KW-0540">Nuclease</keyword>
<dbReference type="PANTHER" id="PTHR34873">
    <property type="entry name" value="SSR1766 PROTEIN"/>
    <property type="match status" value="1"/>
</dbReference>
<dbReference type="AlphaFoldDB" id="A0A2N6SL08"/>
<dbReference type="PANTHER" id="PTHR34873:SF3">
    <property type="entry name" value="ADDICTION MODULE TOXIN, HICA FAMILY"/>
    <property type="match status" value="1"/>
</dbReference>
<evidence type="ECO:0000256" key="4">
    <source>
        <dbReference type="ARBA" id="ARBA00022759"/>
    </source>
</evidence>
<dbReference type="GO" id="GO:0016787">
    <property type="term" value="F:hydrolase activity"/>
    <property type="evidence" value="ECO:0007669"/>
    <property type="project" value="UniProtKB-KW"/>
</dbReference>
<keyword evidence="2" id="KW-1277">Toxin-antitoxin system</keyword>
<dbReference type="RefSeq" id="WP_102228130.1">
    <property type="nucleotide sequence ID" value="NZ_PNFY01000051.1"/>
</dbReference>
<comment type="similarity">
    <text evidence="1">Belongs to the HicA mRNA interferase family.</text>
</comment>
<evidence type="ECO:0000313" key="8">
    <source>
        <dbReference type="EMBL" id="PMC57188.1"/>
    </source>
</evidence>
<evidence type="ECO:0000256" key="2">
    <source>
        <dbReference type="ARBA" id="ARBA00022649"/>
    </source>
</evidence>
<keyword evidence="4" id="KW-0255">Endonuclease</keyword>
<evidence type="ECO:0000256" key="1">
    <source>
        <dbReference type="ARBA" id="ARBA00006620"/>
    </source>
</evidence>
<sequence>MNSRKLIKRLKADGWYTVNMVGSHRHFKHPVKKGKVTVPHPRKDIPQKTLNSIYKQAGLK</sequence>
<dbReference type="InterPro" id="IPR038570">
    <property type="entry name" value="HicA_sf"/>
</dbReference>
<proteinExistence type="inferred from homology"/>
<evidence type="ECO:0000256" key="3">
    <source>
        <dbReference type="ARBA" id="ARBA00022722"/>
    </source>
</evidence>
<dbReference type="InterPro" id="IPR012933">
    <property type="entry name" value="HicA_mRNA_interferase"/>
</dbReference>
<accession>A0A2N6SL08</accession>
<organism evidence="8 9">
    <name type="scientific">Dolosicoccus paucivorans</name>
    <dbReference type="NCBI Taxonomy" id="84521"/>
    <lineage>
        <taxon>Bacteria</taxon>
        <taxon>Bacillati</taxon>
        <taxon>Bacillota</taxon>
        <taxon>Bacilli</taxon>
        <taxon>Lactobacillales</taxon>
        <taxon>Aerococcaceae</taxon>
        <taxon>Dolosicoccus</taxon>
    </lineage>
</organism>
<dbReference type="OrthoDB" id="9811409at2"/>
<name>A0A2N6SL08_9LACT</name>